<sequence>MQLVRGRRSTRVGSVGSRERRCSCAGWSAGAGKGRRRQQGLVSGGERCSDWCKGEEEWLCKAVQAGTGRWEEEMGWPLNCRELAVGQDENEGWPLVLQGRREEKEWPLPVMQQWLQAVQGTGRCRELTAGQEGGEEWPLQQVEASCGRRKKVAGKSQGDGGRELQESWPRACRGAESRRKKRRKKEKEAAGEGCCCRALAGARGVGWLAGQARWRLAEQRKKEGRGLCRSV</sequence>
<comment type="caution">
    <text evidence="1">The sequence shown here is derived from an EMBL/GenBank/DDBJ whole genome shotgun (WGS) entry which is preliminary data.</text>
</comment>
<keyword evidence="2" id="KW-1185">Reference proteome</keyword>
<organism evidence="1 2">
    <name type="scientific">Persea americana</name>
    <name type="common">Avocado</name>
    <dbReference type="NCBI Taxonomy" id="3435"/>
    <lineage>
        <taxon>Eukaryota</taxon>
        <taxon>Viridiplantae</taxon>
        <taxon>Streptophyta</taxon>
        <taxon>Embryophyta</taxon>
        <taxon>Tracheophyta</taxon>
        <taxon>Spermatophyta</taxon>
        <taxon>Magnoliopsida</taxon>
        <taxon>Magnoliidae</taxon>
        <taxon>Laurales</taxon>
        <taxon>Lauraceae</taxon>
        <taxon>Persea</taxon>
    </lineage>
</organism>
<dbReference type="Proteomes" id="UP001234297">
    <property type="component" value="Chromosome 3"/>
</dbReference>
<reference evidence="1 2" key="1">
    <citation type="journal article" date="2022" name="Hortic Res">
        <title>A haplotype resolved chromosomal level avocado genome allows analysis of novel avocado genes.</title>
        <authorList>
            <person name="Nath O."/>
            <person name="Fletcher S.J."/>
            <person name="Hayward A."/>
            <person name="Shaw L.M."/>
            <person name="Masouleh A.K."/>
            <person name="Furtado A."/>
            <person name="Henry R.J."/>
            <person name="Mitter N."/>
        </authorList>
    </citation>
    <scope>NUCLEOTIDE SEQUENCE [LARGE SCALE GENOMIC DNA]</scope>
    <source>
        <strain evidence="2">cv. Hass</strain>
    </source>
</reference>
<evidence type="ECO:0000313" key="2">
    <source>
        <dbReference type="Proteomes" id="UP001234297"/>
    </source>
</evidence>
<accession>A0ACC2LR20</accession>
<evidence type="ECO:0000313" key="1">
    <source>
        <dbReference type="EMBL" id="KAJ8635842.1"/>
    </source>
</evidence>
<dbReference type="EMBL" id="CM056811">
    <property type="protein sequence ID" value="KAJ8635842.1"/>
    <property type="molecule type" value="Genomic_DNA"/>
</dbReference>
<name>A0ACC2LR20_PERAE</name>
<protein>
    <submittedName>
        <fullName evidence="1">Uncharacterized protein</fullName>
    </submittedName>
</protein>
<proteinExistence type="predicted"/>
<gene>
    <name evidence="1" type="ORF">MRB53_010109</name>
</gene>